<organism evidence="2 3">
    <name type="scientific">Coxiella burnetii (strain Dugway 5J108-111)</name>
    <dbReference type="NCBI Taxonomy" id="434922"/>
    <lineage>
        <taxon>Bacteria</taxon>
        <taxon>Pseudomonadati</taxon>
        <taxon>Pseudomonadota</taxon>
        <taxon>Gammaproteobacteria</taxon>
        <taxon>Legionellales</taxon>
        <taxon>Coxiellaceae</taxon>
        <taxon>Coxiella</taxon>
    </lineage>
</organism>
<reference evidence="2 3" key="1">
    <citation type="journal article" date="2009" name="Infect. Immun.">
        <title>Comparative genomics reveal extensive transposon-mediated genomic plasticity and diversity among potential effector proteins within the genus Coxiella.</title>
        <authorList>
            <person name="Beare P.A."/>
            <person name="Unsworth N."/>
            <person name="Andoh M."/>
            <person name="Voth D.E."/>
            <person name="Omsland A."/>
            <person name="Gilk S.D."/>
            <person name="Williams K.P."/>
            <person name="Sobral B.W."/>
            <person name="Kupko J.J.III."/>
            <person name="Porcella S.F."/>
            <person name="Samuel J.E."/>
            <person name="Heinzen R.A."/>
        </authorList>
    </citation>
    <scope>NUCLEOTIDE SEQUENCE [LARGE SCALE GENOMIC DNA]</scope>
    <source>
        <strain evidence="2 3">Dugway 5J108-111</strain>
    </source>
</reference>
<dbReference type="KEGG" id="cbd:CBUD_1113"/>
<evidence type="ECO:0000256" key="1">
    <source>
        <dbReference type="SAM" id="MobiDB-lite"/>
    </source>
</evidence>
<sequence>MSRAYNPKKDKSRKQARTTNSTREQDTEHRPRGQVQNRPQTLEIKEPESKKTRLDNFIIPDLQDKVLEYMDIDVPAPLNPTASSNSVAFFVARLANFPNTILPLFLEHVAKGNQVEVGKTLEQYGALLLWQEGQAETYAKDLNGDPVIVRGTALQIALGAEDEGMVEVIVGFLDAVDPDEKYRQYQAQFPTEEEKAESLRQQEDLEALQTIITTIGNASPRACAQVLDHEENISDNDEESKMLLAALNVFRSDVKPKGVIRTGKHFNMQLLIEVFKLYNKNYDTDTFGSFDSYKNNLYWRKVIGYLQRFVPACYAQAFAQGLYYIVENDEKFRRTFDFRYGGGEFYPLDPDSAFRLGYNYVALSGRGLAGWAGDRAWARSVPCGYGGLRLEHYVKQKQHRCKELCSTAASISPKTSS</sequence>
<evidence type="ECO:0000313" key="3">
    <source>
        <dbReference type="Proteomes" id="UP000008555"/>
    </source>
</evidence>
<dbReference type="HOGENOM" id="CLU_658440_0_0_6"/>
<dbReference type="EMBL" id="CP000733">
    <property type="protein sequence ID" value="ABS77003.1"/>
    <property type="molecule type" value="Genomic_DNA"/>
</dbReference>
<dbReference type="AlphaFoldDB" id="A9KCI7"/>
<dbReference type="Proteomes" id="UP000008555">
    <property type="component" value="Chromosome"/>
</dbReference>
<gene>
    <name evidence="2" type="ordered locus">CBUD_1113</name>
</gene>
<feature type="region of interest" description="Disordered" evidence="1">
    <location>
        <begin position="1"/>
        <end position="49"/>
    </location>
</feature>
<proteinExistence type="predicted"/>
<evidence type="ECO:0000313" key="2">
    <source>
        <dbReference type="EMBL" id="ABS77003.1"/>
    </source>
</evidence>
<accession>A9KCI7</accession>
<protein>
    <submittedName>
        <fullName evidence="2">Uncharacterized protein</fullName>
    </submittedName>
</protein>
<name>A9KCI7_COXBN</name>